<dbReference type="InterPro" id="IPR000683">
    <property type="entry name" value="Gfo/Idh/MocA-like_OxRdtase_N"/>
</dbReference>
<evidence type="ECO:0000259" key="2">
    <source>
        <dbReference type="Pfam" id="PF22725"/>
    </source>
</evidence>
<name>A0ABU7XX45_9FLAO</name>
<comment type="caution">
    <text evidence="3">The sequence shown here is derived from an EMBL/GenBank/DDBJ whole genome shotgun (WGS) entry which is preliminary data.</text>
</comment>
<protein>
    <submittedName>
        <fullName evidence="3">Gfo/Idh/MocA family oxidoreductase</fullName>
    </submittedName>
</protein>
<dbReference type="InterPro" id="IPR051317">
    <property type="entry name" value="Gfo/Idh/MocA_oxidoreduct"/>
</dbReference>
<gene>
    <name evidence="3" type="ORF">N1F79_15175</name>
</gene>
<reference evidence="3 4" key="1">
    <citation type="submission" date="2022-09" db="EMBL/GenBank/DDBJ databases">
        <title>Genome sequencing of Flavivirga sp. MEBiC05379.</title>
        <authorList>
            <person name="Oh H.-M."/>
            <person name="Kwon K.K."/>
            <person name="Park M.J."/>
            <person name="Yang S.-H."/>
        </authorList>
    </citation>
    <scope>NUCLEOTIDE SEQUENCE [LARGE SCALE GENOMIC DNA]</scope>
    <source>
        <strain evidence="3 4">MEBiC05379</strain>
    </source>
</reference>
<dbReference type="RefSeq" id="WP_303306801.1">
    <property type="nucleotide sequence ID" value="NZ_JAODOP010000004.1"/>
</dbReference>
<dbReference type="InterPro" id="IPR055170">
    <property type="entry name" value="GFO_IDH_MocA-like_dom"/>
</dbReference>
<keyword evidence="4" id="KW-1185">Reference proteome</keyword>
<accession>A0ABU7XX45</accession>
<dbReference type="Pfam" id="PF01408">
    <property type="entry name" value="GFO_IDH_MocA"/>
    <property type="match status" value="1"/>
</dbReference>
<evidence type="ECO:0000313" key="4">
    <source>
        <dbReference type="Proteomes" id="UP001337305"/>
    </source>
</evidence>
<evidence type="ECO:0000259" key="1">
    <source>
        <dbReference type="Pfam" id="PF01408"/>
    </source>
</evidence>
<dbReference type="InterPro" id="IPR036291">
    <property type="entry name" value="NAD(P)-bd_dom_sf"/>
</dbReference>
<feature type="domain" description="Gfo/Idh/MocA-like oxidoreductase N-terminal" evidence="1">
    <location>
        <begin position="67"/>
        <end position="137"/>
    </location>
</feature>
<proteinExistence type="predicted"/>
<dbReference type="SUPFAM" id="SSF55347">
    <property type="entry name" value="Glyceraldehyde-3-phosphate dehydrogenase-like, C-terminal domain"/>
    <property type="match status" value="1"/>
</dbReference>
<dbReference type="Pfam" id="PF22725">
    <property type="entry name" value="GFO_IDH_MocA_C3"/>
    <property type="match status" value="1"/>
</dbReference>
<dbReference type="EMBL" id="JAODOP010000004">
    <property type="protein sequence ID" value="MEF3834477.1"/>
    <property type="molecule type" value="Genomic_DNA"/>
</dbReference>
<dbReference type="PANTHER" id="PTHR43708">
    <property type="entry name" value="CONSERVED EXPRESSED OXIDOREDUCTASE (EUROFUNG)"/>
    <property type="match status" value="1"/>
</dbReference>
<dbReference type="Gene3D" id="3.30.360.10">
    <property type="entry name" value="Dihydrodipicolinate Reductase, domain 2"/>
    <property type="match status" value="1"/>
</dbReference>
<dbReference type="PANTHER" id="PTHR43708:SF3">
    <property type="entry name" value="OXIDOREDUCTASE"/>
    <property type="match status" value="1"/>
</dbReference>
<evidence type="ECO:0000313" key="3">
    <source>
        <dbReference type="EMBL" id="MEF3834477.1"/>
    </source>
</evidence>
<dbReference type="Proteomes" id="UP001337305">
    <property type="component" value="Unassembled WGS sequence"/>
</dbReference>
<feature type="domain" description="GFO/IDH/MocA-like oxidoreductase" evidence="2">
    <location>
        <begin position="145"/>
        <end position="276"/>
    </location>
</feature>
<dbReference type="SUPFAM" id="SSF51735">
    <property type="entry name" value="NAD(P)-binding Rossmann-fold domains"/>
    <property type="match status" value="1"/>
</dbReference>
<dbReference type="Gene3D" id="3.40.50.720">
    <property type="entry name" value="NAD(P)-binding Rossmann-like Domain"/>
    <property type="match status" value="1"/>
</dbReference>
<sequence length="377" mass="42440">MSQKIKLGILGGGGDSLIGVLHRVASSMYDKYQLVGGVFNPVWEENIGFAQKLELSANRIYIDFDTFIEEELKLPESERIEVVSVLTPNFLHFPMAKKLIENGFHVICEKPLTTTLVEAKILESALKKSNTVFAVTYTYTGYPMIRQMREMIQSGTIGEVQKVDVQYYQGWINPILLDKELRKTIWRLDPKKAGISSCIGDIGTHAFNMAEYLTGQKVKSVLADLNMRYEDNQLDVDGTILIRFSEYVKGVIRSSQIATGEENGLEVKIYGTKGGFNWKQENPNYLYYLTEDKPLQVLKPGHGYNGDVSLNGTKLPPGHPEGIFDSMGNIYYGVAKAIRKKTYDSGEYPTMNDGVRGMKFIEKCVESHKSGNIWLDI</sequence>
<organism evidence="3 4">
    <name type="scientific">Flavivirga spongiicola</name>
    <dbReference type="NCBI Taxonomy" id="421621"/>
    <lineage>
        <taxon>Bacteria</taxon>
        <taxon>Pseudomonadati</taxon>
        <taxon>Bacteroidota</taxon>
        <taxon>Flavobacteriia</taxon>
        <taxon>Flavobacteriales</taxon>
        <taxon>Flavobacteriaceae</taxon>
        <taxon>Flavivirga</taxon>
    </lineage>
</organism>